<evidence type="ECO:0000313" key="3">
    <source>
        <dbReference type="Proteomes" id="UP000317716"/>
    </source>
</evidence>
<name>A0A538S667_UNCEI</name>
<dbReference type="AlphaFoldDB" id="A0A538S667"/>
<proteinExistence type="predicted"/>
<dbReference type="Proteomes" id="UP000317716">
    <property type="component" value="Unassembled WGS sequence"/>
</dbReference>
<gene>
    <name evidence="2" type="ORF">E6K72_14550</name>
</gene>
<sequence>MLAPHAARRELIVAYGSPEPEQLEPSAAGRDEPATASKDRRYWAWADLMRRAFEIDVLACPRCGGRMQLIATIEDPAVIRKILAHLGLPTAVPQPRPPPPLGEGWLL</sequence>
<comment type="caution">
    <text evidence="2">The sequence shown here is derived from an EMBL/GenBank/DDBJ whole genome shotgun (WGS) entry which is preliminary data.</text>
</comment>
<accession>A0A538S667</accession>
<dbReference type="EMBL" id="VBOS01000565">
    <property type="protein sequence ID" value="TMQ46877.1"/>
    <property type="molecule type" value="Genomic_DNA"/>
</dbReference>
<organism evidence="2 3">
    <name type="scientific">Eiseniibacteriota bacterium</name>
    <dbReference type="NCBI Taxonomy" id="2212470"/>
    <lineage>
        <taxon>Bacteria</taxon>
        <taxon>Candidatus Eiseniibacteriota</taxon>
    </lineage>
</organism>
<evidence type="ECO:0000313" key="2">
    <source>
        <dbReference type="EMBL" id="TMQ46877.1"/>
    </source>
</evidence>
<feature type="region of interest" description="Disordered" evidence="1">
    <location>
        <begin position="17"/>
        <end position="37"/>
    </location>
</feature>
<evidence type="ECO:0000256" key="1">
    <source>
        <dbReference type="SAM" id="MobiDB-lite"/>
    </source>
</evidence>
<protein>
    <submittedName>
        <fullName evidence="2">Uncharacterized protein</fullName>
    </submittedName>
</protein>
<reference evidence="2 3" key="1">
    <citation type="journal article" date="2019" name="Nat. Microbiol.">
        <title>Mediterranean grassland soil C-N compound turnover is dependent on rainfall and depth, and is mediated by genomically divergent microorganisms.</title>
        <authorList>
            <person name="Diamond S."/>
            <person name="Andeer P.F."/>
            <person name="Li Z."/>
            <person name="Crits-Christoph A."/>
            <person name="Burstein D."/>
            <person name="Anantharaman K."/>
            <person name="Lane K.R."/>
            <person name="Thomas B.C."/>
            <person name="Pan C."/>
            <person name="Northen T.R."/>
            <person name="Banfield J.F."/>
        </authorList>
    </citation>
    <scope>NUCLEOTIDE SEQUENCE [LARGE SCALE GENOMIC DNA]</scope>
    <source>
        <strain evidence="2">WS_2</strain>
    </source>
</reference>